<dbReference type="EMBL" id="CAMXCT020001284">
    <property type="protein sequence ID" value="CAL1142002.1"/>
    <property type="molecule type" value="Genomic_DNA"/>
</dbReference>
<sequence>MELHLMSHVELQELTPGSPWKAVAEEVAAQKWKPRRRMDSCCTECPALESQ</sequence>
<keyword evidence="3" id="KW-1185">Reference proteome</keyword>
<dbReference type="AlphaFoldDB" id="A0A9P1FWA1"/>
<evidence type="ECO:0000313" key="3">
    <source>
        <dbReference type="Proteomes" id="UP001152797"/>
    </source>
</evidence>
<dbReference type="EMBL" id="CAMXCT030001284">
    <property type="protein sequence ID" value="CAL4775939.1"/>
    <property type="molecule type" value="Genomic_DNA"/>
</dbReference>
<comment type="caution">
    <text evidence="1">The sequence shown here is derived from an EMBL/GenBank/DDBJ whole genome shotgun (WGS) entry which is preliminary data.</text>
</comment>
<dbReference type="EMBL" id="CAMXCT010001284">
    <property type="protein sequence ID" value="CAI3988627.1"/>
    <property type="molecule type" value="Genomic_DNA"/>
</dbReference>
<reference evidence="1" key="1">
    <citation type="submission" date="2022-10" db="EMBL/GenBank/DDBJ databases">
        <authorList>
            <person name="Chen Y."/>
            <person name="Dougan E. K."/>
            <person name="Chan C."/>
            <person name="Rhodes N."/>
            <person name="Thang M."/>
        </authorList>
    </citation>
    <scope>NUCLEOTIDE SEQUENCE</scope>
</reference>
<reference evidence="2 3" key="2">
    <citation type="submission" date="2024-05" db="EMBL/GenBank/DDBJ databases">
        <authorList>
            <person name="Chen Y."/>
            <person name="Shah S."/>
            <person name="Dougan E. K."/>
            <person name="Thang M."/>
            <person name="Chan C."/>
        </authorList>
    </citation>
    <scope>NUCLEOTIDE SEQUENCE [LARGE SCALE GENOMIC DNA]</scope>
</reference>
<gene>
    <name evidence="1" type="ORF">C1SCF055_LOCUS15767</name>
</gene>
<dbReference type="Proteomes" id="UP001152797">
    <property type="component" value="Unassembled WGS sequence"/>
</dbReference>
<accession>A0A9P1FWA1</accession>
<proteinExistence type="predicted"/>
<name>A0A9P1FWA1_9DINO</name>
<evidence type="ECO:0000313" key="1">
    <source>
        <dbReference type="EMBL" id="CAI3988627.1"/>
    </source>
</evidence>
<evidence type="ECO:0000313" key="2">
    <source>
        <dbReference type="EMBL" id="CAL4775939.1"/>
    </source>
</evidence>
<organism evidence="1">
    <name type="scientific">Cladocopium goreaui</name>
    <dbReference type="NCBI Taxonomy" id="2562237"/>
    <lineage>
        <taxon>Eukaryota</taxon>
        <taxon>Sar</taxon>
        <taxon>Alveolata</taxon>
        <taxon>Dinophyceae</taxon>
        <taxon>Suessiales</taxon>
        <taxon>Symbiodiniaceae</taxon>
        <taxon>Cladocopium</taxon>
    </lineage>
</organism>
<protein>
    <submittedName>
        <fullName evidence="1">Uncharacterized protein</fullName>
    </submittedName>
</protein>